<accession>A0A7W9GV13</accession>
<evidence type="ECO:0000313" key="2">
    <source>
        <dbReference type="EMBL" id="MBB5790231.1"/>
    </source>
</evidence>
<dbReference type="Proteomes" id="UP000542813">
    <property type="component" value="Unassembled WGS sequence"/>
</dbReference>
<keyword evidence="3" id="KW-1185">Reference proteome</keyword>
<dbReference type="RefSeq" id="WP_184826142.1">
    <property type="nucleotide sequence ID" value="NZ_JACHMM010000001.1"/>
</dbReference>
<organism evidence="2 3">
    <name type="scientific">Jiangella mangrovi</name>
    <dbReference type="NCBI Taxonomy" id="1524084"/>
    <lineage>
        <taxon>Bacteria</taxon>
        <taxon>Bacillati</taxon>
        <taxon>Actinomycetota</taxon>
        <taxon>Actinomycetes</taxon>
        <taxon>Jiangellales</taxon>
        <taxon>Jiangellaceae</taxon>
        <taxon>Jiangella</taxon>
    </lineage>
</organism>
<dbReference type="Gene3D" id="3.40.50.720">
    <property type="entry name" value="NAD(P)-binding Rossmann-like Domain"/>
    <property type="match status" value="1"/>
</dbReference>
<protein>
    <submittedName>
        <fullName evidence="2">Uncharacterized protein YbjT (DUF2867 family)</fullName>
    </submittedName>
</protein>
<dbReference type="EMBL" id="JACHMM010000001">
    <property type="protein sequence ID" value="MBB5790231.1"/>
    <property type="molecule type" value="Genomic_DNA"/>
</dbReference>
<dbReference type="InterPro" id="IPR036291">
    <property type="entry name" value="NAD(P)-bd_dom_sf"/>
</dbReference>
<dbReference type="Pfam" id="PF13460">
    <property type="entry name" value="NAD_binding_10"/>
    <property type="match status" value="1"/>
</dbReference>
<name>A0A7W9GV13_9ACTN</name>
<dbReference type="InterPro" id="IPR016040">
    <property type="entry name" value="NAD(P)-bd_dom"/>
</dbReference>
<sequence>MRIAVAGGTGRLGRHVVDVLTEAGHEAVPMSRTTGVDVVTGEGLAEALAGADCLIDAATGPSPVRDEAAAFFTASAANLQRAAEQAGVPRAVVVSIIGVDKLTTSYGAAKLDQEKAWLDGPLPVRILRADLFHEFVPPVMEWGRQGDVVYVQSSRRRPVAARAVAETLAAYATAVDAPDRLEVAGPRVEDAADLAATLVARTGDPARVEAVSASADDPDGLLYEAGRILPGPDAVVAGPSFAEWLATADGSQATGTT</sequence>
<comment type="caution">
    <text evidence="2">The sequence shown here is derived from an EMBL/GenBank/DDBJ whole genome shotgun (WGS) entry which is preliminary data.</text>
</comment>
<dbReference type="SUPFAM" id="SSF51735">
    <property type="entry name" value="NAD(P)-binding Rossmann-fold domains"/>
    <property type="match status" value="1"/>
</dbReference>
<feature type="domain" description="NAD(P)-binding" evidence="1">
    <location>
        <begin position="7"/>
        <end position="103"/>
    </location>
</feature>
<evidence type="ECO:0000313" key="3">
    <source>
        <dbReference type="Proteomes" id="UP000542813"/>
    </source>
</evidence>
<dbReference type="AlphaFoldDB" id="A0A7W9GV13"/>
<proteinExistence type="predicted"/>
<gene>
    <name evidence="2" type="ORF">HD601_004806</name>
</gene>
<evidence type="ECO:0000259" key="1">
    <source>
        <dbReference type="Pfam" id="PF13460"/>
    </source>
</evidence>
<reference evidence="2 3" key="1">
    <citation type="submission" date="2020-08" db="EMBL/GenBank/DDBJ databases">
        <title>Sequencing the genomes of 1000 actinobacteria strains.</title>
        <authorList>
            <person name="Klenk H.-P."/>
        </authorList>
    </citation>
    <scope>NUCLEOTIDE SEQUENCE [LARGE SCALE GENOMIC DNA]</scope>
    <source>
        <strain evidence="2 3">DSM 102122</strain>
    </source>
</reference>